<reference evidence="2" key="1">
    <citation type="journal article" date="2017" name="Nat. Commun.">
        <title>The asparagus genome sheds light on the origin and evolution of a young Y chromosome.</title>
        <authorList>
            <person name="Harkess A."/>
            <person name="Zhou J."/>
            <person name="Xu C."/>
            <person name="Bowers J.E."/>
            <person name="Van der Hulst R."/>
            <person name="Ayyampalayam S."/>
            <person name="Mercati F."/>
            <person name="Riccardi P."/>
            <person name="McKain M.R."/>
            <person name="Kakrana A."/>
            <person name="Tang H."/>
            <person name="Ray J."/>
            <person name="Groenendijk J."/>
            <person name="Arikit S."/>
            <person name="Mathioni S.M."/>
            <person name="Nakano M."/>
            <person name="Shan H."/>
            <person name="Telgmann-Rauber A."/>
            <person name="Kanno A."/>
            <person name="Yue Z."/>
            <person name="Chen H."/>
            <person name="Li W."/>
            <person name="Chen Y."/>
            <person name="Xu X."/>
            <person name="Zhang Y."/>
            <person name="Luo S."/>
            <person name="Chen H."/>
            <person name="Gao J."/>
            <person name="Mao Z."/>
            <person name="Pires J.C."/>
            <person name="Luo M."/>
            <person name="Kudrna D."/>
            <person name="Wing R.A."/>
            <person name="Meyers B.C."/>
            <person name="Yi K."/>
            <person name="Kong H."/>
            <person name="Lavrijsen P."/>
            <person name="Sunseri F."/>
            <person name="Falavigna A."/>
            <person name="Ye Y."/>
            <person name="Leebens-Mack J.H."/>
            <person name="Chen G."/>
        </authorList>
    </citation>
    <scope>NUCLEOTIDE SEQUENCE [LARGE SCALE GENOMIC DNA]</scope>
    <source>
        <strain evidence="2">cv. DH0086</strain>
    </source>
</reference>
<evidence type="ECO:0000313" key="2">
    <source>
        <dbReference type="Proteomes" id="UP000243459"/>
    </source>
</evidence>
<dbReference type="InterPro" id="IPR004993">
    <property type="entry name" value="GH3"/>
</dbReference>
<gene>
    <name evidence="1" type="ORF">A4U43_C03F21420</name>
</gene>
<protein>
    <submittedName>
        <fullName evidence="1">Uncharacterized protein</fullName>
    </submittedName>
</protein>
<dbReference type="GO" id="GO:0005737">
    <property type="term" value="C:cytoplasm"/>
    <property type="evidence" value="ECO:0007669"/>
    <property type="project" value="TreeGrafter"/>
</dbReference>
<dbReference type="PANTHER" id="PTHR31901:SF96">
    <property type="entry name" value="INDOLE-3-ACETIC ACID-AMIDO SYNTHETASE GH3.1-RELATED"/>
    <property type="match status" value="1"/>
</dbReference>
<dbReference type="AlphaFoldDB" id="A0A5P1FGV5"/>
<dbReference type="Pfam" id="PF03321">
    <property type="entry name" value="GH3"/>
    <property type="match status" value="1"/>
</dbReference>
<organism evidence="1 2">
    <name type="scientific">Asparagus officinalis</name>
    <name type="common">Garden asparagus</name>
    <dbReference type="NCBI Taxonomy" id="4686"/>
    <lineage>
        <taxon>Eukaryota</taxon>
        <taxon>Viridiplantae</taxon>
        <taxon>Streptophyta</taxon>
        <taxon>Embryophyta</taxon>
        <taxon>Tracheophyta</taxon>
        <taxon>Spermatophyta</taxon>
        <taxon>Magnoliopsida</taxon>
        <taxon>Liliopsida</taxon>
        <taxon>Asparagales</taxon>
        <taxon>Asparagaceae</taxon>
        <taxon>Asparagoideae</taxon>
        <taxon>Asparagus</taxon>
    </lineage>
</organism>
<dbReference type="PANTHER" id="PTHR31901">
    <property type="entry name" value="GH3 DOMAIN-CONTAINING PROTEIN"/>
    <property type="match status" value="1"/>
</dbReference>
<proteinExistence type="predicted"/>
<feature type="non-terminal residue" evidence="1">
    <location>
        <position position="78"/>
    </location>
</feature>
<dbReference type="Proteomes" id="UP000243459">
    <property type="component" value="Chromosome 3"/>
</dbReference>
<dbReference type="EMBL" id="CM007383">
    <property type="protein sequence ID" value="ONK75871.1"/>
    <property type="molecule type" value="Genomic_DNA"/>
</dbReference>
<sequence length="78" mass="8882">MTANADEVQEKVLAEILSRNAETEYLKRYKLDGATDRKTFKERIPLVTYEALQPEIMRIANGDRSAILSAHPISEFLT</sequence>
<name>A0A5P1FGV5_ASPOF</name>
<dbReference type="OMA" id="MNANEIQ"/>
<accession>A0A5P1FGV5</accession>
<keyword evidence="2" id="KW-1185">Reference proteome</keyword>
<dbReference type="Gramene" id="ONK75871">
    <property type="protein sequence ID" value="ONK75871"/>
    <property type="gene ID" value="A4U43_C03F21420"/>
</dbReference>
<evidence type="ECO:0000313" key="1">
    <source>
        <dbReference type="EMBL" id="ONK75871.1"/>
    </source>
</evidence>
<dbReference type="GO" id="GO:0016881">
    <property type="term" value="F:acid-amino acid ligase activity"/>
    <property type="evidence" value="ECO:0007669"/>
    <property type="project" value="TreeGrafter"/>
</dbReference>